<dbReference type="Gene3D" id="3.20.20.80">
    <property type="entry name" value="Glycosidases"/>
    <property type="match status" value="1"/>
</dbReference>
<evidence type="ECO:0000313" key="7">
    <source>
        <dbReference type="Proteomes" id="UP001596113"/>
    </source>
</evidence>
<dbReference type="CDD" id="cd00063">
    <property type="entry name" value="FN3"/>
    <property type="match status" value="6"/>
</dbReference>
<organism evidence="6 7">
    <name type="scientific">Cohnella soli</name>
    <dbReference type="NCBI Taxonomy" id="425005"/>
    <lineage>
        <taxon>Bacteria</taxon>
        <taxon>Bacillati</taxon>
        <taxon>Bacillota</taxon>
        <taxon>Bacilli</taxon>
        <taxon>Bacillales</taxon>
        <taxon>Paenibacillaceae</taxon>
        <taxon>Cohnella</taxon>
    </lineage>
</organism>
<feature type="domain" description="CBM6" evidence="5">
    <location>
        <begin position="1024"/>
        <end position="1148"/>
    </location>
</feature>
<dbReference type="EMBL" id="JBHSMI010000029">
    <property type="protein sequence ID" value="MFC5405543.1"/>
    <property type="molecule type" value="Genomic_DNA"/>
</dbReference>
<dbReference type="RefSeq" id="WP_378136861.1">
    <property type="nucleotide sequence ID" value="NZ_JBHSMI010000029.1"/>
</dbReference>
<evidence type="ECO:0000256" key="1">
    <source>
        <dbReference type="ARBA" id="ARBA00022737"/>
    </source>
</evidence>
<dbReference type="Gene3D" id="2.60.120.260">
    <property type="entry name" value="Galactose-binding domain-like"/>
    <property type="match status" value="1"/>
</dbReference>
<feature type="signal peptide" evidence="3">
    <location>
        <begin position="1"/>
        <end position="26"/>
    </location>
</feature>
<dbReference type="PROSITE" id="PS50853">
    <property type="entry name" value="FN3"/>
    <property type="match status" value="6"/>
</dbReference>
<keyword evidence="1" id="KW-0677">Repeat</keyword>
<name>A0ABW0HYX0_9BACL</name>
<dbReference type="Pfam" id="PF00041">
    <property type="entry name" value="fn3"/>
    <property type="match status" value="6"/>
</dbReference>
<dbReference type="InterPro" id="IPR036116">
    <property type="entry name" value="FN3_sf"/>
</dbReference>
<feature type="domain" description="Fibronectin type-III" evidence="4">
    <location>
        <begin position="498"/>
        <end position="585"/>
    </location>
</feature>
<dbReference type="SMART" id="SM00060">
    <property type="entry name" value="FN3"/>
    <property type="match status" value="6"/>
</dbReference>
<evidence type="ECO:0000259" key="5">
    <source>
        <dbReference type="PROSITE" id="PS51175"/>
    </source>
</evidence>
<feature type="chain" id="PRO_5045377992" evidence="3">
    <location>
        <begin position="27"/>
        <end position="1842"/>
    </location>
</feature>
<keyword evidence="3" id="KW-0732">Signal</keyword>
<protein>
    <submittedName>
        <fullName evidence="6">DUF4832 domain-containing protein</fullName>
    </submittedName>
</protein>
<accession>A0ABW0HYX0</accession>
<evidence type="ECO:0000256" key="2">
    <source>
        <dbReference type="SAM" id="MobiDB-lite"/>
    </source>
</evidence>
<dbReference type="SUPFAM" id="SSF49785">
    <property type="entry name" value="Galactose-binding domain-like"/>
    <property type="match status" value="1"/>
</dbReference>
<dbReference type="Pfam" id="PF16173">
    <property type="entry name" value="DUF4874"/>
    <property type="match status" value="1"/>
</dbReference>
<dbReference type="CDD" id="cd04081">
    <property type="entry name" value="CBM35_galactosidase-like"/>
    <property type="match status" value="1"/>
</dbReference>
<evidence type="ECO:0000256" key="3">
    <source>
        <dbReference type="SAM" id="SignalP"/>
    </source>
</evidence>
<reference evidence="7" key="1">
    <citation type="journal article" date="2019" name="Int. J. Syst. Evol. Microbiol.">
        <title>The Global Catalogue of Microorganisms (GCM) 10K type strain sequencing project: providing services to taxonomists for standard genome sequencing and annotation.</title>
        <authorList>
            <consortium name="The Broad Institute Genomics Platform"/>
            <consortium name="The Broad Institute Genome Sequencing Center for Infectious Disease"/>
            <person name="Wu L."/>
            <person name="Ma J."/>
        </authorList>
    </citation>
    <scope>NUCLEOTIDE SEQUENCE [LARGE SCALE GENOMIC DNA]</scope>
    <source>
        <strain evidence="7">CGMCC 1.18575</strain>
    </source>
</reference>
<feature type="domain" description="Fibronectin type-III" evidence="4">
    <location>
        <begin position="1250"/>
        <end position="1335"/>
    </location>
</feature>
<dbReference type="PANTHER" id="PTHR13817:SF73">
    <property type="entry name" value="FIBRONECTIN TYPE-III DOMAIN-CONTAINING PROTEIN"/>
    <property type="match status" value="1"/>
</dbReference>
<comment type="caution">
    <text evidence="6">The sequence shown here is derived from an EMBL/GenBank/DDBJ whole genome shotgun (WGS) entry which is preliminary data.</text>
</comment>
<dbReference type="InterPro" id="IPR008979">
    <property type="entry name" value="Galactose-bd-like_sf"/>
</dbReference>
<dbReference type="PANTHER" id="PTHR13817">
    <property type="entry name" value="TITIN"/>
    <property type="match status" value="1"/>
</dbReference>
<dbReference type="PROSITE" id="PS51175">
    <property type="entry name" value="CBM6"/>
    <property type="match status" value="1"/>
</dbReference>
<feature type="domain" description="Fibronectin type-III" evidence="4">
    <location>
        <begin position="1158"/>
        <end position="1243"/>
    </location>
</feature>
<dbReference type="InterPro" id="IPR003961">
    <property type="entry name" value="FN3_dom"/>
</dbReference>
<dbReference type="InterPro" id="IPR032267">
    <property type="entry name" value="DUF4832"/>
</dbReference>
<dbReference type="Gene3D" id="2.60.40.10">
    <property type="entry name" value="Immunoglobulins"/>
    <property type="match status" value="6"/>
</dbReference>
<feature type="region of interest" description="Disordered" evidence="2">
    <location>
        <begin position="923"/>
        <end position="946"/>
    </location>
</feature>
<dbReference type="InterPro" id="IPR013783">
    <property type="entry name" value="Ig-like_fold"/>
</dbReference>
<feature type="domain" description="Fibronectin type-III" evidence="4">
    <location>
        <begin position="587"/>
        <end position="679"/>
    </location>
</feature>
<dbReference type="InterPro" id="IPR032379">
    <property type="entry name" value="DUF4874"/>
</dbReference>
<gene>
    <name evidence="6" type="ORF">ACFPOF_22600</name>
</gene>
<evidence type="ECO:0000259" key="4">
    <source>
        <dbReference type="PROSITE" id="PS50853"/>
    </source>
</evidence>
<feature type="domain" description="Fibronectin type-III" evidence="4">
    <location>
        <begin position="840"/>
        <end position="925"/>
    </location>
</feature>
<dbReference type="InterPro" id="IPR050964">
    <property type="entry name" value="Striated_Muscle_Regulatory"/>
</dbReference>
<dbReference type="Proteomes" id="UP001596113">
    <property type="component" value="Unassembled WGS sequence"/>
</dbReference>
<sequence>MFKKWISTSIVALLLAGLLPAYTASAATVAYGADNATVFPNPERGYHNRYEIINDVSVNDYASAATSIAGFNPDMLDRTFARAKQAGNTLIHSYIHLDKYKNTDQLPQALLDNLSSGLAAIRTAGLKIVLRPAYAWSESPAVPEARMLGHIQQINAVISANADVVLHLEAGYLGPWGEWHTSQFTDPFSRTDADTRYRIIKQILNTTPSSIPVVIRYPIFIKEVLELPTPSGSTALTQTDKDRIGFHNDCFLSDSADMGTYDNNSWMGWYYIEQKKQWMYDMATSTGGNKMMGGETCDSAGSNDAAGVNVQSEMSKLNFTEINEDYAAVNTNIWKNTNLTASGSDPAETAFTRIKRKLGYRLRLIDATFPTSGSPGGSFSFSANMSNDGYSGIIKSRPAFLVFDNGSQRYNIQLTGVDVRQWLSGPIALPAQTVSLPGNMAGGTYKLALWLPDADTSLRSRPEYSVRFANTGTWDAAKGYNVLSNAVTVSGTPVAPDAPSNLQASPGNAQISLTWNDPGGATSFTVLRSTTSGSGYAQIASGLTATSYTETGLTNGTTYYYVVRAVNSAGASGNSNQASATPASIPVPSAPASLTATAGSSQVSLSWPASSGATSYTVLRSTTSGSGYAQIASGVTGTSYTDTGLTNGTTYYYVVRAVNGSGTSGNSPQASATPAAPQPLTIDSYASQTAFSNKKNDLNLDFSWTMDSLYYGSDSIGNIVLNSGGSGQYLQENINRSLSGATSLTIRARDWSDTDSEAHWNVILNDGTDHTVGPISTYGNVTGSYTDISIPLSAFNANLANVQYVRLVHRDATYAVLLIDSISTDGGGGSSGGDTVAPSVPANLASTGTTSSSVSLSWSASTDNVGVTGYIIYRGGTQVGTPTGTSFTDTGLSANTTYSYTVKAQDAAGNLSAASSALSVTTAASSDTTPPSVPANLASTGTTSNSVSLSWSASTDNVGVTGYIVYRDGAQVGTPTGTTYTDTGLAASTAYSYTVKAKDAAGNLSAASSALSVTTSAASGGSQTTYEAEASGNTLAGGATVSSCGTCSGGSKVGYVGNGGTLQWNGVTPANAGSQPVKFYYLNGDSGARSAQISVNGGAATTVSFPSSGGWTTVASLDVTLSLNAGANTIKVSNPSGWAPDFDSVALPAPPDTAAPSVPSGLVSTGKTDTSVSLSWNASTDNVGVTGYIVYRGGTQVGTPSGTSFTDTGLTANTAYSYTVKAKDAAGNLSAASSALSVTTNAPDTQAPSVPAGLAVSSKTSSSVSLSWSASTDNVGVTGYLVYRGGTQVGTPSGTSFTDTGLAPSTTYSYTVKAKDAAGNVSAASSPFSVTTNAPPPGGSASTVPGGVPVNPYAVNTPDSSLTVHALAKGTDPVTNPLKGFAIWFYPGDHADKTATQLGGINNSIEWKYFGLGELMTGMNSYDWEPMEKALDEVASHGKQLSLRVASCESFSSKDIPDFLMPQVRNGCILNYDSPTVMQAFQNFIAAFGAKYDGDPRIAFIHMGLVGRWGEWHTWPNDGSNGTQNWMMSDANANIILDAYNAAFQKTRVENRYPRSGGGNHLTTLARIGFHDDSFAYREMDPALGRVGSMTLPMSMDGKSDSQLTQALIYGSENKWATASIGGEVRPEVQGNLFDPASATKDDAMTDVEMSHATWMICQNCKYNKNDPNEVAVWQKMGYNFYTKNAYFNNTVSGSFKVGVQIENTGASPFYYGPDMYPVEIALKNSSGAIVKTWTTDWDLRTIMPKQVRVFPEWNVSGSPTYVNFGQPQYFDATVNAAGVSAGSYKLVMHVYNPLWKINEADVRAKGHMPSYLPWNNPLPILFANQSQGADGWLDLGSITLQ</sequence>
<dbReference type="SUPFAM" id="SSF49265">
    <property type="entry name" value="Fibronectin type III"/>
    <property type="match status" value="3"/>
</dbReference>
<feature type="domain" description="Fibronectin type-III" evidence="4">
    <location>
        <begin position="933"/>
        <end position="1018"/>
    </location>
</feature>
<keyword evidence="7" id="KW-1185">Reference proteome</keyword>
<proteinExistence type="predicted"/>
<evidence type="ECO:0000313" key="6">
    <source>
        <dbReference type="EMBL" id="MFC5405543.1"/>
    </source>
</evidence>
<dbReference type="InterPro" id="IPR005084">
    <property type="entry name" value="CBM6"/>
</dbReference>
<feature type="compositionally biased region" description="Polar residues" evidence="2">
    <location>
        <begin position="937"/>
        <end position="946"/>
    </location>
</feature>
<dbReference type="Pfam" id="PF16116">
    <property type="entry name" value="DUF4832"/>
    <property type="match status" value="2"/>
</dbReference>